<keyword evidence="4" id="KW-1185">Reference proteome</keyword>
<sequence>MNDMIKTMNKLEEYHFHIPDYQRNYRWKAKEVTDLLNDIQTFPSSNEKNNRMYCLQPLIVKKQDNGYEVVDGQQRLTTMAIFMQIVKDMRPLCKSPFTLTYETREESGDFLKNIKESSTSAMAEANIDFYHMSHAYQTMMEWIHHQVNVSTNTDCTQVVDALYTKIMQQVCFIWYEVPPETNVIDLFNRVNMGKIPLTNADLIKALLLNKDNFDQHTLDYDQAEMSIAWERIEHGLANDAFWYFFNNKQRTSSRMNDLFGLFANDFVKNSQKYRDIFDDPSQLQEVIHKVKGLENNPLFSFYLCNEIIQAGQKEQPHKKEDKPRVRSVIKGLWQEIENLDALIHSWYDSPTYYHLVGLLITFDKPLYELVTMGLGQRKSQMVKNLLDTIKGEKIVTKFLEDEDISYQNTNRKDLRNLLLLFNIATLVTKGEQQVRFPFDLYKIYDWDIEHIHASADKSASEDDKVIPDNSLGNLTLLDKGTNRSYQNKPFKEKRAIILERDQAGLFIPVCTKNIFIKAYSPNHTDLDGWYGDAHEEPTDRNDKANYLTAMKDIIQKFFNTHPRRDH</sequence>
<dbReference type="PANTHER" id="PTHR35149">
    <property type="entry name" value="SLL5132 PROTEIN"/>
    <property type="match status" value="1"/>
</dbReference>
<evidence type="ECO:0000259" key="2">
    <source>
        <dbReference type="Pfam" id="PF07510"/>
    </source>
</evidence>
<gene>
    <name evidence="3" type="ORF">HCT46_07355</name>
</gene>
<dbReference type="InterPro" id="IPR004919">
    <property type="entry name" value="GmrSD_N"/>
</dbReference>
<dbReference type="Pfam" id="PF07510">
    <property type="entry name" value="GmrSD_C"/>
    <property type="match status" value="1"/>
</dbReference>
<reference evidence="3" key="1">
    <citation type="submission" date="2020-03" db="EMBL/GenBank/DDBJ databases">
        <title>Spirochaetal bacteria isolated from arthropods constitute a novel genus Entomospira genus novum within the order Spirochaetales.</title>
        <authorList>
            <person name="Grana-Miraglia L."/>
            <person name="Sikutova S."/>
            <person name="Fingerle V."/>
            <person name="Sing A."/>
            <person name="Castillo-Ramirez S."/>
            <person name="Margos G."/>
            <person name="Rudolf I."/>
        </authorList>
    </citation>
    <scope>NUCLEOTIDE SEQUENCE</scope>
    <source>
        <strain evidence="3">BR208</strain>
    </source>
</reference>
<proteinExistence type="predicted"/>
<accession>A0A968GER6</accession>
<feature type="domain" description="GmrSD restriction endonucleases N-terminal" evidence="1">
    <location>
        <begin position="14"/>
        <end position="208"/>
    </location>
</feature>
<dbReference type="Pfam" id="PF03235">
    <property type="entry name" value="GmrSD_N"/>
    <property type="match status" value="1"/>
</dbReference>
<dbReference type="CDD" id="cd16387">
    <property type="entry name" value="ParB_N_Srx"/>
    <property type="match status" value="1"/>
</dbReference>
<evidence type="ECO:0000313" key="4">
    <source>
        <dbReference type="Proteomes" id="UP000752013"/>
    </source>
</evidence>
<feature type="domain" description="GmrSD restriction endonucleases C-terminal" evidence="2">
    <location>
        <begin position="406"/>
        <end position="499"/>
    </location>
</feature>
<name>A0A968GER6_9SPIO</name>
<organism evidence="3 4">
    <name type="scientific">Entomospira nematocerorum</name>
    <dbReference type="NCBI Taxonomy" id="2719987"/>
    <lineage>
        <taxon>Bacteria</taxon>
        <taxon>Pseudomonadati</taxon>
        <taxon>Spirochaetota</taxon>
        <taxon>Spirochaetia</taxon>
        <taxon>Spirochaetales</taxon>
        <taxon>Spirochaetaceae</taxon>
        <taxon>Entomospira</taxon>
    </lineage>
</organism>
<dbReference type="EMBL" id="JAATLK010000003">
    <property type="protein sequence ID" value="NIZ47727.1"/>
    <property type="molecule type" value="Genomic_DNA"/>
</dbReference>
<dbReference type="AlphaFoldDB" id="A0A968GER6"/>
<evidence type="ECO:0000259" key="1">
    <source>
        <dbReference type="Pfam" id="PF03235"/>
    </source>
</evidence>
<dbReference type="PANTHER" id="PTHR35149:SF2">
    <property type="entry name" value="DUF262 DOMAIN-CONTAINING PROTEIN"/>
    <property type="match status" value="1"/>
</dbReference>
<dbReference type="InterPro" id="IPR011089">
    <property type="entry name" value="GmrSD_C"/>
</dbReference>
<dbReference type="RefSeq" id="WP_167704442.1">
    <property type="nucleotide sequence ID" value="NZ_CP118170.1"/>
</dbReference>
<protein>
    <submittedName>
        <fullName evidence="3">DUF262 domain-containing protein</fullName>
    </submittedName>
</protein>
<comment type="caution">
    <text evidence="3">The sequence shown here is derived from an EMBL/GenBank/DDBJ whole genome shotgun (WGS) entry which is preliminary data.</text>
</comment>
<evidence type="ECO:0000313" key="3">
    <source>
        <dbReference type="EMBL" id="NIZ47727.1"/>
    </source>
</evidence>
<dbReference type="Proteomes" id="UP000752013">
    <property type="component" value="Unassembled WGS sequence"/>
</dbReference>